<name>A0A1D2AJ06_ORNBR</name>
<accession>A0A1D2AJ06</accession>
<keyword evidence="10" id="KW-0830">Ubiquinone</keyword>
<evidence type="ECO:0000256" key="5">
    <source>
        <dbReference type="ARBA" id="ARBA00022660"/>
    </source>
</evidence>
<keyword evidence="9" id="KW-1015">Disulfide bond</keyword>
<keyword evidence="4" id="KW-0813">Transport</keyword>
<evidence type="ECO:0000313" key="10">
    <source>
        <dbReference type="EMBL" id="JAT79202.1"/>
    </source>
</evidence>
<evidence type="ECO:0000256" key="6">
    <source>
        <dbReference type="ARBA" id="ARBA00022737"/>
    </source>
</evidence>
<keyword evidence="7" id="KW-0249">Electron transport</keyword>
<evidence type="ECO:0000256" key="7">
    <source>
        <dbReference type="ARBA" id="ARBA00022982"/>
    </source>
</evidence>
<dbReference type="GO" id="GO:0005739">
    <property type="term" value="C:mitochondrion"/>
    <property type="evidence" value="ECO:0007669"/>
    <property type="project" value="UniProtKB-SubCell"/>
</dbReference>
<reference evidence="10" key="1">
    <citation type="submission" date="2016-07" db="EMBL/GenBank/DDBJ databases">
        <title>Salivary Glands transcriptome analysis on engorged females of Ornithodoros brasiliensis (Acari:Argasidae).</title>
        <authorList>
            <person name="Simons S.M."/>
            <person name="Carvalho E."/>
            <person name="Junqueira-de-Azevedo I."/>
            <person name="Ho P.L."/>
            <person name="Giovanni D."/>
            <person name="Mendonca R."/>
            <person name="Onofrio V."/>
            <person name="Landulfo G."/>
            <person name="Ramirez D."/>
            <person name="Barros-Battesti D."/>
        </authorList>
    </citation>
    <scope>NUCLEOTIDE SEQUENCE</scope>
    <source>
        <strain evidence="10">Female</strain>
        <tissue evidence="10">Salivary gland</tissue>
    </source>
</reference>
<dbReference type="AlphaFoldDB" id="A0A1D2AJ06"/>
<protein>
    <submittedName>
        <fullName evidence="10">Nadhubiquinone dehydrogenase</fullName>
    </submittedName>
</protein>
<evidence type="ECO:0000256" key="2">
    <source>
        <dbReference type="ARBA" id="ARBA00004173"/>
    </source>
</evidence>
<comment type="subcellular location">
    <subcellularLocation>
        <location evidence="2">Mitochondrion</location>
    </subcellularLocation>
</comment>
<keyword evidence="6" id="KW-0677">Repeat</keyword>
<dbReference type="PROSITE" id="PS51808">
    <property type="entry name" value="CHCH"/>
    <property type="match status" value="1"/>
</dbReference>
<dbReference type="GO" id="GO:0006120">
    <property type="term" value="P:mitochondrial electron transport, NADH to ubiquinone"/>
    <property type="evidence" value="ECO:0007669"/>
    <property type="project" value="InterPro"/>
</dbReference>
<proteinExistence type="inferred from homology"/>
<evidence type="ECO:0000256" key="9">
    <source>
        <dbReference type="ARBA" id="ARBA00023157"/>
    </source>
</evidence>
<dbReference type="PANTHER" id="PTHR13344:SF0">
    <property type="entry name" value="NADH DEHYDROGENASE [UBIQUINONE] 1 ALPHA SUBCOMPLEX SUBUNIT 8"/>
    <property type="match status" value="1"/>
</dbReference>
<dbReference type="EMBL" id="GETE01000231">
    <property type="protein sequence ID" value="JAT79202.1"/>
    <property type="molecule type" value="Transcribed_RNA"/>
</dbReference>
<organism evidence="10">
    <name type="scientific">Ornithodoros brasiliensis</name>
    <name type="common">Mouro tick</name>
    <dbReference type="NCBI Taxonomy" id="888526"/>
    <lineage>
        <taxon>Eukaryota</taxon>
        <taxon>Metazoa</taxon>
        <taxon>Ecdysozoa</taxon>
        <taxon>Arthropoda</taxon>
        <taxon>Chelicerata</taxon>
        <taxon>Arachnida</taxon>
        <taxon>Acari</taxon>
        <taxon>Parasitiformes</taxon>
        <taxon>Ixodida</taxon>
        <taxon>Ixodoidea</taxon>
        <taxon>Argasidae</taxon>
        <taxon>Ornithodorinae</taxon>
        <taxon>Ornithodoros</taxon>
    </lineage>
</organism>
<sequence length="159" mass="18182">FGKYCDEQCKEFMLCKTEESDPRRCLADGKAVTACALEFFRKVKQSCRQEFDDYARCLEFSSSKMEFRYCRKTQAALDNCMLEKLDLERPHLGYFRCQGFITQKDPSLRLIWSAHMNQHQGYPKTSQGIQPGTGLGSIGTASLVCCRYAVPTTVECKLL</sequence>
<evidence type="ECO:0000256" key="1">
    <source>
        <dbReference type="ARBA" id="ARBA00003195"/>
    </source>
</evidence>
<dbReference type="PANTHER" id="PTHR13344">
    <property type="entry name" value="NADH-UBIQUINONE OXIDOREDUCTASE"/>
    <property type="match status" value="1"/>
</dbReference>
<comment type="function">
    <text evidence="1">Accessory subunit of the mitochondrial membrane respiratory chain NADH dehydrogenase (Complex I), that is believed not to be involved in catalysis. Complex I functions in the transfer of electrons from NADH to the respiratory chain. The immediate electron acceptor for the enzyme is believed to be ubiquinone.</text>
</comment>
<evidence type="ECO:0000256" key="3">
    <source>
        <dbReference type="ARBA" id="ARBA00010705"/>
    </source>
</evidence>
<evidence type="ECO:0000256" key="4">
    <source>
        <dbReference type="ARBA" id="ARBA00022448"/>
    </source>
</evidence>
<dbReference type="InterPro" id="IPR016680">
    <property type="entry name" value="NDUFA8"/>
</dbReference>
<keyword evidence="8" id="KW-0496">Mitochondrion</keyword>
<feature type="non-terminal residue" evidence="10">
    <location>
        <position position="1"/>
    </location>
</feature>
<comment type="similarity">
    <text evidence="3">Belongs to the complex I NDUFA8 subunit family.</text>
</comment>
<evidence type="ECO:0000256" key="8">
    <source>
        <dbReference type="ARBA" id="ARBA00023128"/>
    </source>
</evidence>
<keyword evidence="5" id="KW-0679">Respiratory chain</keyword>